<keyword evidence="5" id="KW-0804">Transcription</keyword>
<feature type="compositionally biased region" description="Polar residues" evidence="6">
    <location>
        <begin position="29"/>
        <end position="38"/>
    </location>
</feature>
<reference evidence="7 8" key="1">
    <citation type="journal article" date="2018" name="MBio">
        <title>Comparative Genomics Reveals the Core Gene Toolbox for the Fungus-Insect Symbiosis.</title>
        <authorList>
            <person name="Wang Y."/>
            <person name="Stata M."/>
            <person name="Wang W."/>
            <person name="Stajich J.E."/>
            <person name="White M.M."/>
            <person name="Moncalvo J.M."/>
        </authorList>
    </citation>
    <scope>NUCLEOTIDE SEQUENCE [LARGE SCALE GENOMIC DNA]</scope>
    <source>
        <strain evidence="7 8">SC-DP-2</strain>
    </source>
</reference>
<evidence type="ECO:0000313" key="7">
    <source>
        <dbReference type="EMBL" id="PVV00614.1"/>
    </source>
</evidence>
<dbReference type="InterPro" id="IPR038567">
    <property type="entry name" value="T_Elf1_sf"/>
</dbReference>
<keyword evidence="8" id="KW-1185">Reference proteome</keyword>
<dbReference type="AlphaFoldDB" id="A0A2T9Z7P8"/>
<evidence type="ECO:0000256" key="3">
    <source>
        <dbReference type="ARBA" id="ARBA00022833"/>
    </source>
</evidence>
<evidence type="ECO:0000256" key="4">
    <source>
        <dbReference type="ARBA" id="ARBA00023242"/>
    </source>
</evidence>
<comment type="subcellular location">
    <subcellularLocation>
        <location evidence="1 5">Nucleus</location>
    </subcellularLocation>
</comment>
<dbReference type="OrthoDB" id="445983at2759"/>
<keyword evidence="3 5" id="KW-0862">Zinc</keyword>
<name>A0A2T9Z7P8_9FUNG</name>
<evidence type="ECO:0000256" key="1">
    <source>
        <dbReference type="ARBA" id="ARBA00004123"/>
    </source>
</evidence>
<proteinExistence type="inferred from homology"/>
<dbReference type="Proteomes" id="UP000245609">
    <property type="component" value="Unassembled WGS sequence"/>
</dbReference>
<dbReference type="GO" id="GO:0008270">
    <property type="term" value="F:zinc ion binding"/>
    <property type="evidence" value="ECO:0007669"/>
    <property type="project" value="UniProtKB-KW"/>
</dbReference>
<evidence type="ECO:0000256" key="6">
    <source>
        <dbReference type="SAM" id="MobiDB-lite"/>
    </source>
</evidence>
<dbReference type="InterPro" id="IPR007808">
    <property type="entry name" value="Elf1"/>
</dbReference>
<protein>
    <recommendedName>
        <fullName evidence="5">Transcription elongation factor 1 homolog</fullName>
    </recommendedName>
</protein>
<organism evidence="7 8">
    <name type="scientific">Smittium megazygosporum</name>
    <dbReference type="NCBI Taxonomy" id="133381"/>
    <lineage>
        <taxon>Eukaryota</taxon>
        <taxon>Fungi</taxon>
        <taxon>Fungi incertae sedis</taxon>
        <taxon>Zoopagomycota</taxon>
        <taxon>Kickxellomycotina</taxon>
        <taxon>Harpellomycetes</taxon>
        <taxon>Harpellales</taxon>
        <taxon>Legeriomycetaceae</taxon>
        <taxon>Smittium</taxon>
    </lineage>
</organism>
<keyword evidence="4 5" id="KW-0539">Nucleus</keyword>
<comment type="caution">
    <text evidence="7">The sequence shown here is derived from an EMBL/GenBank/DDBJ whole genome shotgun (WGS) entry which is preliminary data.</text>
</comment>
<sequence>MCNLSFEAPINKLSMPIDVYSEWIDASERAQSQNQDGLSPTVEPELDEDKYKNSSRQRSPRADYDEEYNSDSSRGYIQRSNSARAIDNLSDSNPGDDGLVDRYAEDESLFSDHEEFEKSSKRSRIESSEEDY</sequence>
<dbReference type="Pfam" id="PF05129">
    <property type="entry name" value="Zn_ribbon_Elf1"/>
    <property type="match status" value="1"/>
</dbReference>
<keyword evidence="5" id="KW-0805">Transcription regulation</keyword>
<evidence type="ECO:0000256" key="2">
    <source>
        <dbReference type="ARBA" id="ARBA00009730"/>
    </source>
</evidence>
<comment type="function">
    <text evidence="5">Transcription elongation factor implicated in the maintenance of proper chromatin structure in actively transcribed regions.</text>
</comment>
<feature type="region of interest" description="Disordered" evidence="6">
    <location>
        <begin position="28"/>
        <end position="132"/>
    </location>
</feature>
<feature type="compositionally biased region" description="Polar residues" evidence="6">
    <location>
        <begin position="70"/>
        <end position="93"/>
    </location>
</feature>
<evidence type="ECO:0000313" key="8">
    <source>
        <dbReference type="Proteomes" id="UP000245609"/>
    </source>
</evidence>
<gene>
    <name evidence="7" type="ORF">BB560_004998</name>
</gene>
<keyword evidence="5" id="KW-0863">Zinc-finger</keyword>
<evidence type="ECO:0000256" key="5">
    <source>
        <dbReference type="RuleBase" id="RU364033"/>
    </source>
</evidence>
<dbReference type="EMBL" id="MBFS01001821">
    <property type="protein sequence ID" value="PVV00614.1"/>
    <property type="molecule type" value="Genomic_DNA"/>
</dbReference>
<dbReference type="GO" id="GO:0005634">
    <property type="term" value="C:nucleus"/>
    <property type="evidence" value="ECO:0007669"/>
    <property type="project" value="UniProtKB-SubCell"/>
</dbReference>
<dbReference type="SUPFAM" id="SSF57783">
    <property type="entry name" value="Zinc beta-ribbon"/>
    <property type="match status" value="1"/>
</dbReference>
<dbReference type="Gene3D" id="2.20.25.190">
    <property type="match status" value="1"/>
</dbReference>
<feature type="compositionally biased region" description="Basic and acidic residues" evidence="6">
    <location>
        <begin position="99"/>
        <end position="132"/>
    </location>
</feature>
<accession>A0A2T9Z7P8</accession>
<comment type="similarity">
    <text evidence="2 5">Belongs to the ELOF1 family.</text>
</comment>
<keyword evidence="5" id="KW-0479">Metal-binding</keyword>